<sequence>MEKALDKRCIDCKHYEFPNCNLKKAKVPYNTYAEGCYFFVLNAGEQKQQKKKGVDR</sequence>
<name>A0A7G6E012_THEFR</name>
<reference evidence="1 2" key="1">
    <citation type="journal article" date="2019" name="Front. Microbiol.">
        <title>Thermoanaerosceptrum fracticalcis gen. nov. sp. nov., a Novel Fumarate-Fermenting Microorganism From a Deep Fractured Carbonate Aquifer of the US Great Basin.</title>
        <authorList>
            <person name="Hamilton-Brehm S.D."/>
            <person name="Stewart L.E."/>
            <person name="Zavarin M."/>
            <person name="Caldwell M."/>
            <person name="Lawson P.A."/>
            <person name="Onstott T.C."/>
            <person name="Grzymski J."/>
            <person name="Neveux I."/>
            <person name="Lollar B.S."/>
            <person name="Russell C.E."/>
            <person name="Moser D.P."/>
        </authorList>
    </citation>
    <scope>NUCLEOTIDE SEQUENCE [LARGE SCALE GENOMIC DNA]</scope>
    <source>
        <strain evidence="1 2">DRI-13</strain>
    </source>
</reference>
<proteinExistence type="predicted"/>
<evidence type="ECO:0000313" key="1">
    <source>
        <dbReference type="EMBL" id="QNB45416.1"/>
    </source>
</evidence>
<accession>A0A7G6E012</accession>
<dbReference type="KEGG" id="tfr:BR63_03245"/>
<keyword evidence="2" id="KW-1185">Reference proteome</keyword>
<evidence type="ECO:0000313" key="2">
    <source>
        <dbReference type="Proteomes" id="UP000515847"/>
    </source>
</evidence>
<dbReference type="Proteomes" id="UP000515847">
    <property type="component" value="Chromosome"/>
</dbReference>
<organism evidence="1 2">
    <name type="scientific">Thermanaerosceptrum fracticalcis</name>
    <dbReference type="NCBI Taxonomy" id="1712410"/>
    <lineage>
        <taxon>Bacteria</taxon>
        <taxon>Bacillati</taxon>
        <taxon>Bacillota</taxon>
        <taxon>Clostridia</taxon>
        <taxon>Eubacteriales</taxon>
        <taxon>Peptococcaceae</taxon>
        <taxon>Thermanaerosceptrum</taxon>
    </lineage>
</organism>
<gene>
    <name evidence="1" type="ORF">BR63_03245</name>
</gene>
<dbReference type="RefSeq" id="WP_153802100.1">
    <property type="nucleotide sequence ID" value="NZ_CP045798.1"/>
</dbReference>
<dbReference type="EMBL" id="CP045798">
    <property type="protein sequence ID" value="QNB45416.1"/>
    <property type="molecule type" value="Genomic_DNA"/>
</dbReference>
<dbReference type="AlphaFoldDB" id="A0A7G6E012"/>
<protein>
    <submittedName>
        <fullName evidence="1">Uncharacterized protein</fullName>
    </submittedName>
</protein>